<name>U4LIR2_PYROM</name>
<protein>
    <submittedName>
        <fullName evidence="7">Uncharacterized protein</fullName>
    </submittedName>
</protein>
<dbReference type="Proteomes" id="UP000018144">
    <property type="component" value="Unassembled WGS sequence"/>
</dbReference>
<feature type="transmembrane region" description="Helical" evidence="6">
    <location>
        <begin position="146"/>
        <end position="168"/>
    </location>
</feature>
<evidence type="ECO:0000256" key="6">
    <source>
        <dbReference type="SAM" id="Phobius"/>
    </source>
</evidence>
<dbReference type="OrthoDB" id="440424at2759"/>
<proteinExistence type="inferred from homology"/>
<keyword evidence="5 6" id="KW-0472">Membrane</keyword>
<feature type="transmembrane region" description="Helical" evidence="6">
    <location>
        <begin position="119"/>
        <end position="140"/>
    </location>
</feature>
<keyword evidence="4 6" id="KW-1133">Transmembrane helix</keyword>
<evidence type="ECO:0000256" key="4">
    <source>
        <dbReference type="ARBA" id="ARBA00022989"/>
    </source>
</evidence>
<dbReference type="EMBL" id="HF936494">
    <property type="protein sequence ID" value="CCX16664.1"/>
    <property type="molecule type" value="Genomic_DNA"/>
</dbReference>
<accession>U4LIR2</accession>
<evidence type="ECO:0000313" key="7">
    <source>
        <dbReference type="EMBL" id="CCX16664.1"/>
    </source>
</evidence>
<organism evidence="7 8">
    <name type="scientific">Pyronema omphalodes (strain CBS 100304)</name>
    <name type="common">Pyronema confluens</name>
    <dbReference type="NCBI Taxonomy" id="1076935"/>
    <lineage>
        <taxon>Eukaryota</taxon>
        <taxon>Fungi</taxon>
        <taxon>Dikarya</taxon>
        <taxon>Ascomycota</taxon>
        <taxon>Pezizomycotina</taxon>
        <taxon>Pezizomycetes</taxon>
        <taxon>Pezizales</taxon>
        <taxon>Pyronemataceae</taxon>
        <taxon>Pyronema</taxon>
    </lineage>
</organism>
<dbReference type="InterPro" id="IPR009311">
    <property type="entry name" value="IFI6/IFI27-like"/>
</dbReference>
<dbReference type="Pfam" id="PF06140">
    <property type="entry name" value="Ifi-6-16"/>
    <property type="match status" value="1"/>
</dbReference>
<feature type="transmembrane region" description="Helical" evidence="6">
    <location>
        <begin position="92"/>
        <end position="112"/>
    </location>
</feature>
<dbReference type="InterPro" id="IPR038213">
    <property type="entry name" value="IFI6/IFI27-like_sf"/>
</dbReference>
<comment type="similarity">
    <text evidence="2">Belongs to the IFI6/IFI27 family.</text>
</comment>
<evidence type="ECO:0000313" key="8">
    <source>
        <dbReference type="Proteomes" id="UP000018144"/>
    </source>
</evidence>
<reference evidence="7 8" key="1">
    <citation type="journal article" date="2013" name="PLoS Genet.">
        <title>The genome and development-dependent transcriptomes of Pyronema confluens: a window into fungal evolution.</title>
        <authorList>
            <person name="Traeger S."/>
            <person name="Altegoer F."/>
            <person name="Freitag M."/>
            <person name="Gabaldon T."/>
            <person name="Kempken F."/>
            <person name="Kumar A."/>
            <person name="Marcet-Houben M."/>
            <person name="Poggeler S."/>
            <person name="Stajich J.E."/>
            <person name="Nowrousian M."/>
        </authorList>
    </citation>
    <scope>NUCLEOTIDE SEQUENCE [LARGE SCALE GENOMIC DNA]</scope>
    <source>
        <strain evidence="8">CBS 100304</strain>
        <tissue evidence="7">Vegetative mycelium</tissue>
    </source>
</reference>
<sequence length="232" mass="24217">MSNSNSDSGQKLSPHFRDLRASNPEAIINAYKAANPGPLTAAISTALSALSHIDIRVMIRKIIDTITDADFRKQFLEAIKVWIETHPWHTGFLIVGIVLLANPLAIAGFGALGPVAGSIAAAWHSAIGGSVAAGSAFAMLQSMGMLGAVIIPAVGAGVVGATAVAVIAENEGIRNTMAGAGHAAGEVGRWASGEYGTPVENWWKGDYGSPVENWWKGDYGSPVGDWWGGLWQ</sequence>
<keyword evidence="3 6" id="KW-0812">Transmembrane</keyword>
<dbReference type="Gene3D" id="6.10.110.10">
    <property type="match status" value="1"/>
</dbReference>
<dbReference type="eggNOG" id="ENOG502S4VS">
    <property type="taxonomic scope" value="Eukaryota"/>
</dbReference>
<evidence type="ECO:0000256" key="2">
    <source>
        <dbReference type="ARBA" id="ARBA00007262"/>
    </source>
</evidence>
<evidence type="ECO:0000256" key="3">
    <source>
        <dbReference type="ARBA" id="ARBA00022692"/>
    </source>
</evidence>
<dbReference type="AlphaFoldDB" id="U4LIR2"/>
<evidence type="ECO:0000256" key="1">
    <source>
        <dbReference type="ARBA" id="ARBA00004141"/>
    </source>
</evidence>
<gene>
    <name evidence="7" type="ORF">PCON_03405</name>
</gene>
<dbReference type="PANTHER" id="PTHR16932">
    <property type="entry name" value="INTERFERON ALPHA-INDUCIBLE PROTEIN 27"/>
    <property type="match status" value="1"/>
</dbReference>
<comment type="subcellular location">
    <subcellularLocation>
        <location evidence="1">Membrane</location>
        <topology evidence="1">Multi-pass membrane protein</topology>
    </subcellularLocation>
</comment>
<dbReference type="PANTHER" id="PTHR16932:SF18">
    <property type="entry name" value="INTERFERON, ALPHA-INDUCIBLE PROTEIN 27-LIKE 2"/>
    <property type="match status" value="1"/>
</dbReference>
<evidence type="ECO:0000256" key="5">
    <source>
        <dbReference type="ARBA" id="ARBA00023136"/>
    </source>
</evidence>
<dbReference type="GO" id="GO:0016020">
    <property type="term" value="C:membrane"/>
    <property type="evidence" value="ECO:0007669"/>
    <property type="project" value="UniProtKB-SubCell"/>
</dbReference>
<keyword evidence="8" id="KW-1185">Reference proteome</keyword>